<keyword evidence="1" id="KW-1185">Reference proteome</keyword>
<dbReference type="InParanoid" id="A0A6P6XZG3"/>
<proteinExistence type="predicted"/>
<dbReference type="OrthoDB" id="10258440at2759"/>
<reference evidence="2" key="1">
    <citation type="submission" date="2025-08" db="UniProtKB">
        <authorList>
            <consortium name="RefSeq"/>
        </authorList>
    </citation>
    <scope>IDENTIFICATION</scope>
    <source>
        <strain evidence="2">Airmid</strain>
    </source>
</reference>
<dbReference type="PANTHER" id="PTHR13568">
    <property type="entry name" value="FAM11A, B PROTEIN"/>
    <property type="match status" value="1"/>
</dbReference>
<gene>
    <name evidence="2" type="primary">LOC113792689</name>
</gene>
<sequence length="124" mass="14944">MRLSHRSLFVSLLITVFLIILLGKIDGRSNWTWFSIFTPIWILDLFTYLLYYARQRTTEFYYDFKSKHIIIGSIILKLIFQCLLCVKLEYFESLSLFIVFIPLWIFLIIISVNVFREMIINDED</sequence>
<organism evidence="1 2">
    <name type="scientific">Dermatophagoides pteronyssinus</name>
    <name type="common">European house dust mite</name>
    <dbReference type="NCBI Taxonomy" id="6956"/>
    <lineage>
        <taxon>Eukaryota</taxon>
        <taxon>Metazoa</taxon>
        <taxon>Ecdysozoa</taxon>
        <taxon>Arthropoda</taxon>
        <taxon>Chelicerata</taxon>
        <taxon>Arachnida</taxon>
        <taxon>Acari</taxon>
        <taxon>Acariformes</taxon>
        <taxon>Sarcoptiformes</taxon>
        <taxon>Astigmata</taxon>
        <taxon>Psoroptidia</taxon>
        <taxon>Analgoidea</taxon>
        <taxon>Pyroglyphidae</taxon>
        <taxon>Dermatophagoidinae</taxon>
        <taxon>Dermatophagoides</taxon>
    </lineage>
</organism>
<dbReference type="PANTHER" id="PTHR13568:SF4">
    <property type="entry name" value="TRANSMEMBRANE PROTEIN 60"/>
    <property type="match status" value="1"/>
</dbReference>
<evidence type="ECO:0000313" key="1">
    <source>
        <dbReference type="Proteomes" id="UP000515146"/>
    </source>
</evidence>
<dbReference type="Proteomes" id="UP000515146">
    <property type="component" value="Unplaced"/>
</dbReference>
<name>A0A6P6XZG3_DERPT</name>
<dbReference type="RefSeq" id="XP_027198405.1">
    <property type="nucleotide sequence ID" value="XM_027342604.1"/>
</dbReference>
<dbReference type="Pfam" id="PF10269">
    <property type="entry name" value="Tmemb_185A"/>
    <property type="match status" value="1"/>
</dbReference>
<dbReference type="AlphaFoldDB" id="A0A6P6XZG3"/>
<dbReference type="FunCoup" id="A0A6P6XZG3">
    <property type="interactions" value="1"/>
</dbReference>
<protein>
    <submittedName>
        <fullName evidence="2">Transmembrane protein 60-like</fullName>
    </submittedName>
</protein>
<evidence type="ECO:0000313" key="2">
    <source>
        <dbReference type="RefSeq" id="XP_027198405.1"/>
    </source>
</evidence>
<dbReference type="KEGG" id="dpte:113792689"/>
<dbReference type="InterPro" id="IPR019396">
    <property type="entry name" value="TM_Fragile-X-F-assoc"/>
</dbReference>
<dbReference type="OMA" id="RTHWNWF"/>
<accession>A0A6P6XZG3</accession>